<feature type="chain" id="PRO_5034880883" description="Stereocilin LRR domain-containing protein" evidence="1">
    <location>
        <begin position="22"/>
        <end position="822"/>
    </location>
</feature>
<evidence type="ECO:0000259" key="2">
    <source>
        <dbReference type="Pfam" id="PF21058"/>
    </source>
</evidence>
<keyword evidence="1" id="KW-0732">Signal</keyword>
<proteinExistence type="predicted"/>
<evidence type="ECO:0000256" key="1">
    <source>
        <dbReference type="SAM" id="SignalP"/>
    </source>
</evidence>
<accession>A0A8C5QE00</accession>
<dbReference type="InterPro" id="IPR048992">
    <property type="entry name" value="Stereocilin_LRR"/>
</dbReference>
<reference evidence="3" key="1">
    <citation type="submission" date="2025-08" db="UniProtKB">
        <authorList>
            <consortium name="Ensembl"/>
        </authorList>
    </citation>
    <scope>IDENTIFICATION</scope>
</reference>
<keyword evidence="4" id="KW-1185">Reference proteome</keyword>
<reference evidence="3" key="2">
    <citation type="submission" date="2025-09" db="UniProtKB">
        <authorList>
            <consortium name="Ensembl"/>
        </authorList>
    </citation>
    <scope>IDENTIFICATION</scope>
</reference>
<dbReference type="AlphaFoldDB" id="A0A8C5QE00"/>
<dbReference type="OrthoDB" id="9447519at2759"/>
<protein>
    <recommendedName>
        <fullName evidence="2">Stereocilin LRR domain-containing protein</fullName>
    </recommendedName>
</protein>
<feature type="domain" description="Stereocilin LRR" evidence="2">
    <location>
        <begin position="781"/>
        <end position="816"/>
    </location>
</feature>
<organism evidence="3 4">
    <name type="scientific">Leptobrachium leishanense</name>
    <name type="common">Leishan spiny toad</name>
    <dbReference type="NCBI Taxonomy" id="445787"/>
    <lineage>
        <taxon>Eukaryota</taxon>
        <taxon>Metazoa</taxon>
        <taxon>Chordata</taxon>
        <taxon>Craniata</taxon>
        <taxon>Vertebrata</taxon>
        <taxon>Euteleostomi</taxon>
        <taxon>Amphibia</taxon>
        <taxon>Batrachia</taxon>
        <taxon>Anura</taxon>
        <taxon>Pelobatoidea</taxon>
        <taxon>Megophryidae</taxon>
        <taxon>Leptobrachium</taxon>
    </lineage>
</organism>
<dbReference type="Proteomes" id="UP000694569">
    <property type="component" value="Unplaced"/>
</dbReference>
<sequence length="822" mass="93255">MAMQMLFLWMILLSVPFPIRGHSQQRTQSRLENILSVWKTKLGRPLSDVSNIMTVHRAYNDVQTALDRLMVNLESLWVTPGRTPPLNSLQESRAKQNRLSEFLYNISMYLQNQDSQEKEVEAWENLVHQFLKVPAVKTPSLPLLSLQDFFVSLRGSQNWAVLLSFLQSIIRALSSSHSALRLLGQNWEILSGLIDTLFQALISGTLTQTSTTLQGVFCSLMGYHNCAFIPDQVNKLMFPFDISNWRPLVSFQSGSSVSAHGKYKPFSMPSTVLKEKSTNYSRLDSGLNQAEIQNVLEIFYRSMEKDNGSKDPDSEEVVWGVLEDLHQNLMKKMERSVYDNLNRKVSRMRGTLMNRVSSIIGIPHSDQNGKCSVGNLQQLLLWGIKHNLTWNIQAFGFTSTTIPSAPPILSCNKASGQSEWKVHNITKRSEVKLGDEAQPYSEVLEAVCNDTIPGLPGVSNFTVFLYCNIYNETGYSVESTSDLRAACSDAAWYLSSMEEDSFWVWICREYFPVEFNYTVCKNSSFPKSTPNTSLMTELCHSSYNSSDTVRALRNLRKCSDAWQGISMNPKALKSCLLENKTIWMDTLCSNDTLLGMSEASRAWVSKLCLRQTLKVNMLNLSCNYKTWDESMFRNVTLVENCRGINNQDFGNIVCRNTTLYGTLTPLHPWITEYCTEQWKMNPEEGKCFLQKIIDMIHLSSNFDLSQLCKSPLSYTLGLISQLSQCDSGSSGWAQNLQYLLKMLDFLFTFSDVNQIGKETIDRLGEAILLSSLLDNSSFWASFKMNSSLSILQTVEWYLEQSKETSDKENLLSCFSVSIHSVP</sequence>
<dbReference type="Ensembl" id="ENSLLET00000037547.1">
    <property type="protein sequence ID" value="ENSLLEP00000036149.1"/>
    <property type="gene ID" value="ENSLLEG00000022897.1"/>
</dbReference>
<feature type="signal peptide" evidence="1">
    <location>
        <begin position="1"/>
        <end position="21"/>
    </location>
</feature>
<dbReference type="Pfam" id="PF21058">
    <property type="entry name" value="Stereocilin"/>
    <property type="match status" value="1"/>
</dbReference>
<name>A0A8C5QE00_9ANUR</name>
<evidence type="ECO:0000313" key="4">
    <source>
        <dbReference type="Proteomes" id="UP000694569"/>
    </source>
</evidence>
<dbReference type="GeneTree" id="ENSGT00950000182957"/>
<evidence type="ECO:0000313" key="3">
    <source>
        <dbReference type="Ensembl" id="ENSLLEP00000036149.1"/>
    </source>
</evidence>